<comment type="caution">
    <text evidence="2">The sequence shown here is derived from an EMBL/GenBank/DDBJ whole genome shotgun (WGS) entry which is preliminary data.</text>
</comment>
<gene>
    <name evidence="2" type="ORF">EYC82_08050</name>
</gene>
<dbReference type="Proteomes" id="UP001143304">
    <property type="component" value="Unassembled WGS sequence"/>
</dbReference>
<sequence>MDHYHFIAERFQNTIETITLSVDELAAPLAEAADCMVKSLLDDRKIVCCGSGVDAALAQLFSGYLLDRLHVDRPALPAMALGAELAGLTAIAGSNGFDDIFSRQLQALGQPGDVLLCINTARGEAGLLRAVEAARERNMTVVALTNNRGEALASVLSRQDIILRVNAPDRARCLEVQTMAIHCLCELIDNQLFGAYEENDA</sequence>
<dbReference type="InterPro" id="IPR035461">
    <property type="entry name" value="GmhA/DiaA"/>
</dbReference>
<dbReference type="RefSeq" id="WP_279249032.1">
    <property type="nucleotide sequence ID" value="NZ_SHNO01000001.1"/>
</dbReference>
<evidence type="ECO:0000313" key="3">
    <source>
        <dbReference type="Proteomes" id="UP001143304"/>
    </source>
</evidence>
<dbReference type="InterPro" id="IPR050099">
    <property type="entry name" value="SIS_GmhA/DiaA_subfam"/>
</dbReference>
<name>A0ABT3T4V8_9GAMM</name>
<dbReference type="PANTHER" id="PTHR30390">
    <property type="entry name" value="SEDOHEPTULOSE 7-PHOSPHATE ISOMERASE / DNAA INITIATOR-ASSOCIATING FACTOR FOR REPLICATION INITIATION"/>
    <property type="match status" value="1"/>
</dbReference>
<dbReference type="InterPro" id="IPR001347">
    <property type="entry name" value="SIS_dom"/>
</dbReference>
<dbReference type="SUPFAM" id="SSF53697">
    <property type="entry name" value="SIS domain"/>
    <property type="match status" value="1"/>
</dbReference>
<dbReference type="PANTHER" id="PTHR30390:SF6">
    <property type="entry name" value="DNAA INITIATOR-ASSOCIATING PROTEIN DIAA"/>
    <property type="match status" value="1"/>
</dbReference>
<evidence type="ECO:0000259" key="1">
    <source>
        <dbReference type="PROSITE" id="PS51464"/>
    </source>
</evidence>
<evidence type="ECO:0000313" key="2">
    <source>
        <dbReference type="EMBL" id="MCX2977304.1"/>
    </source>
</evidence>
<reference evidence="2" key="1">
    <citation type="submission" date="2019-02" db="EMBL/GenBank/DDBJ databases">
        <authorList>
            <person name="Li S.-H."/>
        </authorList>
    </citation>
    <scope>NUCLEOTIDE SEQUENCE</scope>
    <source>
        <strain evidence="2">IMCC11814</strain>
    </source>
</reference>
<dbReference type="PROSITE" id="PS51464">
    <property type="entry name" value="SIS"/>
    <property type="match status" value="1"/>
</dbReference>
<organism evidence="2 3">
    <name type="scientific">Candidatus Marimicrobium litorale</name>
    <dbReference type="NCBI Taxonomy" id="2518991"/>
    <lineage>
        <taxon>Bacteria</taxon>
        <taxon>Pseudomonadati</taxon>
        <taxon>Pseudomonadota</taxon>
        <taxon>Gammaproteobacteria</taxon>
        <taxon>Cellvibrionales</taxon>
        <taxon>Halieaceae</taxon>
        <taxon>Marimicrobium</taxon>
    </lineage>
</organism>
<dbReference type="CDD" id="cd05006">
    <property type="entry name" value="SIS_GmhA"/>
    <property type="match status" value="1"/>
</dbReference>
<protein>
    <submittedName>
        <fullName evidence="2">SIS domain-containing protein</fullName>
    </submittedName>
</protein>
<dbReference type="EMBL" id="SHNO01000001">
    <property type="protein sequence ID" value="MCX2977304.1"/>
    <property type="molecule type" value="Genomic_DNA"/>
</dbReference>
<accession>A0ABT3T4V8</accession>
<keyword evidence="3" id="KW-1185">Reference proteome</keyword>
<dbReference type="InterPro" id="IPR046348">
    <property type="entry name" value="SIS_dom_sf"/>
</dbReference>
<feature type="domain" description="SIS" evidence="1">
    <location>
        <begin position="36"/>
        <end position="198"/>
    </location>
</feature>
<dbReference type="Pfam" id="PF13580">
    <property type="entry name" value="SIS_2"/>
    <property type="match status" value="1"/>
</dbReference>
<dbReference type="Gene3D" id="3.40.50.10490">
    <property type="entry name" value="Glucose-6-phosphate isomerase like protein, domain 1"/>
    <property type="match status" value="1"/>
</dbReference>
<proteinExistence type="predicted"/>